<evidence type="ECO:0000256" key="1">
    <source>
        <dbReference type="ARBA" id="ARBA00001917"/>
    </source>
</evidence>
<dbReference type="PANTHER" id="PTHR43673">
    <property type="entry name" value="NAD(P)H NITROREDUCTASE YDGI-RELATED"/>
    <property type="match status" value="1"/>
</dbReference>
<dbReference type="InterPro" id="IPR000415">
    <property type="entry name" value="Nitroreductase-like"/>
</dbReference>
<dbReference type="SUPFAM" id="SSF55469">
    <property type="entry name" value="FMN-dependent nitroreductase-like"/>
    <property type="match status" value="1"/>
</dbReference>
<keyword evidence="4" id="KW-0288">FMN</keyword>
<dbReference type="PANTHER" id="PTHR43673:SF2">
    <property type="entry name" value="NITROREDUCTASE"/>
    <property type="match status" value="1"/>
</dbReference>
<dbReference type="AlphaFoldDB" id="A0A7I8D2U2"/>
<name>A0A7I8D2U2_9FIRM</name>
<accession>A0A7I8D2U2</accession>
<keyword evidence="5" id="KW-0560">Oxidoreductase</keyword>
<evidence type="ECO:0000256" key="5">
    <source>
        <dbReference type="ARBA" id="ARBA00023002"/>
    </source>
</evidence>
<sequence>MNQVIRSILKRRSVRQYDKEQITEEQLQVLLQTAAMAPNAYDRQERVTVAVQNRALLDEISKDVQTMLLSDPLYREEASVPDFHVFFHAPTVFVVCGPAYSKYAIQDCAVAAENIQIAAHAMGLGSCYIGLADPYVDGEKGRQMVKRLGVSGDYRIMCCVTVGLPKEQPNPTPRKEGVTFVVR</sequence>
<dbReference type="Gene3D" id="3.40.109.10">
    <property type="entry name" value="NADH Oxidase"/>
    <property type="match status" value="1"/>
</dbReference>
<dbReference type="EMBL" id="AP023321">
    <property type="protein sequence ID" value="BCI61138.1"/>
    <property type="molecule type" value="Genomic_DNA"/>
</dbReference>
<dbReference type="InterPro" id="IPR029479">
    <property type="entry name" value="Nitroreductase"/>
</dbReference>
<dbReference type="Proteomes" id="UP000593890">
    <property type="component" value="Chromosome"/>
</dbReference>
<evidence type="ECO:0000313" key="8">
    <source>
        <dbReference type="Proteomes" id="UP000593890"/>
    </source>
</evidence>
<keyword evidence="8" id="KW-1185">Reference proteome</keyword>
<organism evidence="7 8">
    <name type="scientific">Solibaculum mannosilyticum</name>
    <dbReference type="NCBI Taxonomy" id="2780922"/>
    <lineage>
        <taxon>Bacteria</taxon>
        <taxon>Bacillati</taxon>
        <taxon>Bacillota</taxon>
        <taxon>Clostridia</taxon>
        <taxon>Eubacteriales</taxon>
        <taxon>Oscillospiraceae</taxon>
        <taxon>Solibaculum</taxon>
    </lineage>
</organism>
<evidence type="ECO:0000313" key="7">
    <source>
        <dbReference type="EMBL" id="BCI61138.1"/>
    </source>
</evidence>
<reference evidence="8" key="1">
    <citation type="submission" date="2020-07" db="EMBL/GenBank/DDBJ databases">
        <title>Complete genome sequencing of Clostridia bacterium strain 12CBH8.</title>
        <authorList>
            <person name="Sakamoto M."/>
            <person name="Murakami T."/>
            <person name="Mori H."/>
        </authorList>
    </citation>
    <scope>NUCLEOTIDE SEQUENCE [LARGE SCALE GENOMIC DNA]</scope>
    <source>
        <strain evidence="8">12CBH8</strain>
    </source>
</reference>
<dbReference type="KEGG" id="sman:C12CBH8_17770"/>
<keyword evidence="3" id="KW-0285">Flavoprotein</keyword>
<evidence type="ECO:0000259" key="6">
    <source>
        <dbReference type="Pfam" id="PF00881"/>
    </source>
</evidence>
<comment type="cofactor">
    <cofactor evidence="1">
        <name>FMN</name>
        <dbReference type="ChEBI" id="CHEBI:58210"/>
    </cofactor>
</comment>
<evidence type="ECO:0000256" key="3">
    <source>
        <dbReference type="ARBA" id="ARBA00022630"/>
    </source>
</evidence>
<comment type="similarity">
    <text evidence="2">Belongs to the nitroreductase family.</text>
</comment>
<evidence type="ECO:0000256" key="4">
    <source>
        <dbReference type="ARBA" id="ARBA00022643"/>
    </source>
</evidence>
<dbReference type="RefSeq" id="WP_215533069.1">
    <property type="nucleotide sequence ID" value="NZ_AP023321.1"/>
</dbReference>
<evidence type="ECO:0000256" key="2">
    <source>
        <dbReference type="ARBA" id="ARBA00007118"/>
    </source>
</evidence>
<dbReference type="GO" id="GO:0016491">
    <property type="term" value="F:oxidoreductase activity"/>
    <property type="evidence" value="ECO:0007669"/>
    <property type="project" value="UniProtKB-KW"/>
</dbReference>
<feature type="domain" description="Nitroreductase" evidence="6">
    <location>
        <begin position="8"/>
        <end position="163"/>
    </location>
</feature>
<protein>
    <submittedName>
        <fullName evidence="7">Nitroreductase</fullName>
    </submittedName>
</protein>
<proteinExistence type="inferred from homology"/>
<gene>
    <name evidence="7" type="ORF">C12CBH8_17770</name>
</gene>
<dbReference type="Pfam" id="PF00881">
    <property type="entry name" value="Nitroreductase"/>
    <property type="match status" value="1"/>
</dbReference>